<dbReference type="GeneID" id="36401281"/>
<dbReference type="OrthoDB" id="10515001at2759"/>
<name>A0A0P1B143_PLAHL</name>
<proteinExistence type="predicted"/>
<dbReference type="AlphaFoldDB" id="A0A0P1B143"/>
<dbReference type="RefSeq" id="XP_024584770.1">
    <property type="nucleotide sequence ID" value="XM_024719475.1"/>
</dbReference>
<sequence length="77" mass="8477">MVAYADALVLVCDFAIFVIDSMEALPASRAKKVVNMGSSSSLPSALTHFLIKIFTEVLSEPLRQYAQRLQRADWGTS</sequence>
<reference evidence="2" key="1">
    <citation type="submission" date="2014-09" db="EMBL/GenBank/DDBJ databases">
        <authorList>
            <person name="Sharma Rahul"/>
            <person name="Thines Marco"/>
        </authorList>
    </citation>
    <scope>NUCLEOTIDE SEQUENCE [LARGE SCALE GENOMIC DNA]</scope>
</reference>
<evidence type="ECO:0000313" key="2">
    <source>
        <dbReference type="Proteomes" id="UP000054928"/>
    </source>
</evidence>
<evidence type="ECO:0000313" key="1">
    <source>
        <dbReference type="EMBL" id="CEG48401.1"/>
    </source>
</evidence>
<dbReference type="EMBL" id="CCYD01002939">
    <property type="protein sequence ID" value="CEG48401.1"/>
    <property type="molecule type" value="Genomic_DNA"/>
</dbReference>
<protein>
    <submittedName>
        <fullName evidence="1">Uncharacterized protein</fullName>
    </submittedName>
</protein>
<organism evidence="1 2">
    <name type="scientific">Plasmopara halstedii</name>
    <name type="common">Downy mildew of sunflower</name>
    <dbReference type="NCBI Taxonomy" id="4781"/>
    <lineage>
        <taxon>Eukaryota</taxon>
        <taxon>Sar</taxon>
        <taxon>Stramenopiles</taxon>
        <taxon>Oomycota</taxon>
        <taxon>Peronosporomycetes</taxon>
        <taxon>Peronosporales</taxon>
        <taxon>Peronosporaceae</taxon>
        <taxon>Plasmopara</taxon>
    </lineage>
</organism>
<keyword evidence="2" id="KW-1185">Reference proteome</keyword>
<accession>A0A0P1B143</accession>
<dbReference type="Proteomes" id="UP000054928">
    <property type="component" value="Unassembled WGS sequence"/>
</dbReference>